<gene>
    <name evidence="2" type="ORF">BEN47_10695</name>
</gene>
<reference evidence="2 3" key="1">
    <citation type="submission" date="2016-08" db="EMBL/GenBank/DDBJ databases">
        <title>Hymenobacter coccineus sp. nov., Hymenobacter lapidarius sp. nov. and Hymenobacter glacialis sp. nov., isolated from Antarctic soil.</title>
        <authorList>
            <person name="Sedlacek I."/>
            <person name="Kralova S."/>
            <person name="Kyrova K."/>
            <person name="Maslanova I."/>
            <person name="Stankova E."/>
            <person name="Vrbovska V."/>
            <person name="Nemec M."/>
            <person name="Bartak M."/>
            <person name="Svec P."/>
            <person name="Busse H.-J."/>
            <person name="Pantucek R."/>
        </authorList>
    </citation>
    <scope>NUCLEOTIDE SEQUENCE [LARGE SCALE GENOMIC DNA]</scope>
    <source>
        <strain evidence="2 3">CCM 8643</strain>
    </source>
</reference>
<dbReference type="STRING" id="1908237.BEN47_10695"/>
<keyword evidence="3" id="KW-1185">Reference proteome</keyword>
<comment type="caution">
    <text evidence="2">The sequence shown here is derived from an EMBL/GenBank/DDBJ whole genome shotgun (WGS) entry which is preliminary data.</text>
</comment>
<dbReference type="RefSeq" id="WP_070726023.1">
    <property type="nucleotide sequence ID" value="NZ_MDZB01000089.1"/>
</dbReference>
<evidence type="ECO:0000313" key="3">
    <source>
        <dbReference type="Proteomes" id="UP000176294"/>
    </source>
</evidence>
<organism evidence="2 3">
    <name type="scientific">Hymenobacter lapidarius</name>
    <dbReference type="NCBI Taxonomy" id="1908237"/>
    <lineage>
        <taxon>Bacteria</taxon>
        <taxon>Pseudomonadati</taxon>
        <taxon>Bacteroidota</taxon>
        <taxon>Cytophagia</taxon>
        <taxon>Cytophagales</taxon>
        <taxon>Hymenobacteraceae</taxon>
        <taxon>Hymenobacter</taxon>
    </lineage>
</organism>
<feature type="chain" id="PRO_5009579104" evidence="1">
    <location>
        <begin position="29"/>
        <end position="62"/>
    </location>
</feature>
<keyword evidence="1" id="KW-0732">Signal</keyword>
<evidence type="ECO:0000256" key="1">
    <source>
        <dbReference type="SAM" id="SignalP"/>
    </source>
</evidence>
<dbReference type="AlphaFoldDB" id="A0A1G1T965"/>
<evidence type="ECO:0000313" key="2">
    <source>
        <dbReference type="EMBL" id="OGX87395.1"/>
    </source>
</evidence>
<dbReference type="EMBL" id="MDZB01000089">
    <property type="protein sequence ID" value="OGX87395.1"/>
    <property type="molecule type" value="Genomic_DNA"/>
</dbReference>
<dbReference type="Proteomes" id="UP000176294">
    <property type="component" value="Unassembled WGS sequence"/>
</dbReference>
<accession>A0A1G1T965</accession>
<sequence>MDNNFASPSPARYAAVLGLAAVLLGAAACQSPDKAPAAAAPPATPALPKQIHWRPWCYGPSS</sequence>
<protein>
    <submittedName>
        <fullName evidence="2">Uncharacterized protein</fullName>
    </submittedName>
</protein>
<name>A0A1G1T965_9BACT</name>
<proteinExistence type="predicted"/>
<feature type="signal peptide" evidence="1">
    <location>
        <begin position="1"/>
        <end position="28"/>
    </location>
</feature>